<evidence type="ECO:0000313" key="6">
    <source>
        <dbReference type="EnsemblPlants" id="AUR62008831-RA:cds"/>
    </source>
</evidence>
<dbReference type="OMA" id="YVAAAKC"/>
<keyword evidence="7" id="KW-1185">Reference proteome</keyword>
<dbReference type="Gene3D" id="3.40.1190.20">
    <property type="match status" value="1"/>
</dbReference>
<reference evidence="6" key="2">
    <citation type="submission" date="2021-03" db="UniProtKB">
        <authorList>
            <consortium name="EnsemblPlants"/>
        </authorList>
    </citation>
    <scope>IDENTIFICATION</scope>
</reference>
<dbReference type="InterPro" id="IPR011611">
    <property type="entry name" value="PfkB_dom"/>
</dbReference>
<comment type="similarity">
    <text evidence="1 4">Belongs to the carbohydrate kinase PfkB family.</text>
</comment>
<evidence type="ECO:0000256" key="4">
    <source>
        <dbReference type="RuleBase" id="RU003704"/>
    </source>
</evidence>
<dbReference type="SUPFAM" id="SSF53613">
    <property type="entry name" value="Ribokinase-like"/>
    <property type="match status" value="1"/>
</dbReference>
<evidence type="ECO:0000256" key="3">
    <source>
        <dbReference type="ARBA" id="ARBA00022777"/>
    </source>
</evidence>
<dbReference type="PANTHER" id="PTHR42774">
    <property type="entry name" value="PHOSPHOTRANSFERASE SYSTEM TRANSPORT PROTEIN"/>
    <property type="match status" value="1"/>
</dbReference>
<keyword evidence="3 4" id="KW-0418">Kinase</keyword>
<dbReference type="AlphaFoldDB" id="A0A803LAE2"/>
<dbReference type="InterPro" id="IPR052562">
    <property type="entry name" value="Ketohexokinase-related"/>
</dbReference>
<dbReference type="InterPro" id="IPR002139">
    <property type="entry name" value="Ribo/fructo_kinase"/>
</dbReference>
<sequence length="415" mass="44676">MLSTSIFISLRQCPTPFPSSSPSFLRFHLSLPSKFTRIMMSAHSSNSPLPDDRIVVGCGGATMDYLLMVDGFPKPDEKIRGTSSKVQGGGNVGNALTCAARLGLRPRIIAKVKVAEDVEGRGILEELEADGVDTSFIVVSEEGRSMYSYVIVDSKMKTRTAIYYPGYPPMTPTDFSGSSLSSALDGANLVYFDGLSLKTALAVAREARRRGIPILVDAEMGEEGFDNLLNMSDYAVCSAKYPQAWTNAPSMATALVAMLIRLPSLKYVIVTLGEEGCIMLQRSHKADDAQLEEMNADQCLASLYKKKDSHKTYPTCISSPVLKLEAPGLGTLSGRLLVGTAERIPHLELVDTTGAGDAFIGAVLYDMLPEKMLPFAAQVAAGCCRAFGARTGLPHITEPRLQPFLDQNPSTSSAQ</sequence>
<dbReference type="InterPro" id="IPR002173">
    <property type="entry name" value="Carboh/pur_kinase_PfkB_CS"/>
</dbReference>
<accession>A0A803LAE2</accession>
<protein>
    <recommendedName>
        <fullName evidence="5">Carbohydrate kinase PfkB domain-containing protein</fullName>
    </recommendedName>
</protein>
<feature type="domain" description="Carbohydrate kinase PfkB" evidence="5">
    <location>
        <begin position="59"/>
        <end position="282"/>
    </location>
</feature>
<evidence type="ECO:0000259" key="5">
    <source>
        <dbReference type="Pfam" id="PF00294"/>
    </source>
</evidence>
<evidence type="ECO:0000256" key="2">
    <source>
        <dbReference type="ARBA" id="ARBA00022679"/>
    </source>
</evidence>
<dbReference type="EnsemblPlants" id="AUR62008831-RA">
    <property type="protein sequence ID" value="AUR62008831-RA:cds"/>
    <property type="gene ID" value="AUR62008831"/>
</dbReference>
<dbReference type="PANTHER" id="PTHR42774:SF3">
    <property type="entry name" value="KETOHEXOKINASE"/>
    <property type="match status" value="1"/>
</dbReference>
<dbReference type="Gramene" id="AUR62008831-RA">
    <property type="protein sequence ID" value="AUR62008831-RA:cds"/>
    <property type="gene ID" value="AUR62008831"/>
</dbReference>
<evidence type="ECO:0000313" key="7">
    <source>
        <dbReference type="Proteomes" id="UP000596660"/>
    </source>
</evidence>
<dbReference type="InterPro" id="IPR029056">
    <property type="entry name" value="Ribokinase-like"/>
</dbReference>
<keyword evidence="2 4" id="KW-0808">Transferase</keyword>
<dbReference type="PROSITE" id="PS00584">
    <property type="entry name" value="PFKB_KINASES_2"/>
    <property type="match status" value="1"/>
</dbReference>
<feature type="domain" description="Carbohydrate kinase PfkB" evidence="5">
    <location>
        <begin position="342"/>
        <end position="394"/>
    </location>
</feature>
<reference evidence="6" key="1">
    <citation type="journal article" date="2017" name="Nature">
        <title>The genome of Chenopodium quinoa.</title>
        <authorList>
            <person name="Jarvis D.E."/>
            <person name="Ho Y.S."/>
            <person name="Lightfoot D.J."/>
            <person name="Schmoeckel S.M."/>
            <person name="Li B."/>
            <person name="Borm T.J.A."/>
            <person name="Ohyanagi H."/>
            <person name="Mineta K."/>
            <person name="Michell C.T."/>
            <person name="Saber N."/>
            <person name="Kharbatia N.M."/>
            <person name="Rupper R.R."/>
            <person name="Sharp A.R."/>
            <person name="Dally N."/>
            <person name="Boughton B.A."/>
            <person name="Woo Y.H."/>
            <person name="Gao G."/>
            <person name="Schijlen E.G.W.M."/>
            <person name="Guo X."/>
            <person name="Momin A.A."/>
            <person name="Negrao S."/>
            <person name="Al-Babili S."/>
            <person name="Gehring C."/>
            <person name="Roessner U."/>
            <person name="Jung C."/>
            <person name="Murphy K."/>
            <person name="Arold S.T."/>
            <person name="Gojobori T."/>
            <person name="van der Linden C.G."/>
            <person name="van Loo E.N."/>
            <person name="Jellen E.N."/>
            <person name="Maughan P.J."/>
            <person name="Tester M."/>
        </authorList>
    </citation>
    <scope>NUCLEOTIDE SEQUENCE [LARGE SCALE GENOMIC DNA]</scope>
    <source>
        <strain evidence="6">cv. PI 614886</strain>
    </source>
</reference>
<dbReference type="Proteomes" id="UP000596660">
    <property type="component" value="Unplaced"/>
</dbReference>
<dbReference type="PRINTS" id="PR00990">
    <property type="entry name" value="RIBOKINASE"/>
</dbReference>
<evidence type="ECO:0000256" key="1">
    <source>
        <dbReference type="ARBA" id="ARBA00010688"/>
    </source>
</evidence>
<gene>
    <name evidence="6" type="primary">LOC110728048</name>
</gene>
<name>A0A803LAE2_CHEQI</name>
<dbReference type="Pfam" id="PF00294">
    <property type="entry name" value="PfkB"/>
    <property type="match status" value="2"/>
</dbReference>
<dbReference type="CDD" id="cd01945">
    <property type="entry name" value="ribokinase_group_B"/>
    <property type="match status" value="1"/>
</dbReference>
<dbReference type="GO" id="GO:0016301">
    <property type="term" value="F:kinase activity"/>
    <property type="evidence" value="ECO:0007669"/>
    <property type="project" value="UniProtKB-KW"/>
</dbReference>
<proteinExistence type="inferred from homology"/>
<organism evidence="6 7">
    <name type="scientific">Chenopodium quinoa</name>
    <name type="common">Quinoa</name>
    <dbReference type="NCBI Taxonomy" id="63459"/>
    <lineage>
        <taxon>Eukaryota</taxon>
        <taxon>Viridiplantae</taxon>
        <taxon>Streptophyta</taxon>
        <taxon>Embryophyta</taxon>
        <taxon>Tracheophyta</taxon>
        <taxon>Spermatophyta</taxon>
        <taxon>Magnoliopsida</taxon>
        <taxon>eudicotyledons</taxon>
        <taxon>Gunneridae</taxon>
        <taxon>Pentapetalae</taxon>
        <taxon>Caryophyllales</taxon>
        <taxon>Chenopodiaceae</taxon>
        <taxon>Chenopodioideae</taxon>
        <taxon>Atripliceae</taxon>
        <taxon>Chenopodium</taxon>
    </lineage>
</organism>